<dbReference type="SUPFAM" id="SSF52317">
    <property type="entry name" value="Class I glutamine amidotransferase-like"/>
    <property type="match status" value="1"/>
</dbReference>
<feature type="domain" description="Glutamine amidotransferase" evidence="1">
    <location>
        <begin position="61"/>
        <end position="192"/>
    </location>
</feature>
<dbReference type="InterPro" id="IPR044992">
    <property type="entry name" value="ChyE-like"/>
</dbReference>
<dbReference type="EC" id="2.3.1.46" evidence="2"/>
<dbReference type="Proteomes" id="UP001596303">
    <property type="component" value="Unassembled WGS sequence"/>
</dbReference>
<dbReference type="PANTHER" id="PTHR42695:SF5">
    <property type="entry name" value="GLUTAMINE AMIDOTRANSFERASE YLR126C-RELATED"/>
    <property type="match status" value="1"/>
</dbReference>
<dbReference type="Pfam" id="PF00117">
    <property type="entry name" value="GATase"/>
    <property type="match status" value="1"/>
</dbReference>
<dbReference type="CDD" id="cd01741">
    <property type="entry name" value="GATase1_1"/>
    <property type="match status" value="1"/>
</dbReference>
<gene>
    <name evidence="2" type="ORF">ACFQDM_13180</name>
</gene>
<evidence type="ECO:0000313" key="2">
    <source>
        <dbReference type="EMBL" id="MFC6199041.1"/>
    </source>
</evidence>
<sequence>MSLKLTIIETGLPPLAIRDKYPKGYPAMFEALFRRVDPDMTFETVALESGDALPDPETLEAILITGSAYGVYDDVPWMRTLEEWIGFAAEQRVPMLGICFGHQVIASALGGDVRKAVEKGWGVGRHTYQVASHPDWMMPQAETFAVGVSHQDQVLSTPIGAEVLAGNDFAPHAALVYSRAPILSFQGHPEFSDEFLMDLYEARKGNPLTQEQVDQARESFSQPDDNTLMAKWMVDFLKANLRKS</sequence>
<keyword evidence="3" id="KW-1185">Reference proteome</keyword>
<dbReference type="RefSeq" id="WP_377379773.1">
    <property type="nucleotide sequence ID" value="NZ_JBHSSW010000017.1"/>
</dbReference>
<protein>
    <submittedName>
        <fullName evidence="2">Homoserine O-succinyltransferase</fullName>
        <ecNumber evidence="2">2.3.1.46</ecNumber>
    </submittedName>
</protein>
<dbReference type="Gene3D" id="3.40.50.880">
    <property type="match status" value="1"/>
</dbReference>
<name>A0ABW1SCT2_9PROT</name>
<dbReference type="InterPro" id="IPR017926">
    <property type="entry name" value="GATASE"/>
</dbReference>
<keyword evidence="2" id="KW-0012">Acyltransferase</keyword>
<evidence type="ECO:0000259" key="1">
    <source>
        <dbReference type="Pfam" id="PF00117"/>
    </source>
</evidence>
<proteinExistence type="predicted"/>
<keyword evidence="2" id="KW-0808">Transferase</keyword>
<dbReference type="PANTHER" id="PTHR42695">
    <property type="entry name" value="GLUTAMINE AMIDOTRANSFERASE YLR126C-RELATED"/>
    <property type="match status" value="1"/>
</dbReference>
<dbReference type="InterPro" id="IPR029062">
    <property type="entry name" value="Class_I_gatase-like"/>
</dbReference>
<evidence type="ECO:0000313" key="3">
    <source>
        <dbReference type="Proteomes" id="UP001596303"/>
    </source>
</evidence>
<dbReference type="EMBL" id="JBHSSW010000017">
    <property type="protein sequence ID" value="MFC6199041.1"/>
    <property type="molecule type" value="Genomic_DNA"/>
</dbReference>
<comment type="caution">
    <text evidence="2">The sequence shown here is derived from an EMBL/GenBank/DDBJ whole genome shotgun (WGS) entry which is preliminary data.</text>
</comment>
<accession>A0ABW1SCT2</accession>
<organism evidence="2 3">
    <name type="scientific">Ponticaulis profundi</name>
    <dbReference type="NCBI Taxonomy" id="2665222"/>
    <lineage>
        <taxon>Bacteria</taxon>
        <taxon>Pseudomonadati</taxon>
        <taxon>Pseudomonadota</taxon>
        <taxon>Alphaproteobacteria</taxon>
        <taxon>Hyphomonadales</taxon>
        <taxon>Hyphomonadaceae</taxon>
        <taxon>Ponticaulis</taxon>
    </lineage>
</organism>
<dbReference type="PROSITE" id="PS51273">
    <property type="entry name" value="GATASE_TYPE_1"/>
    <property type="match status" value="1"/>
</dbReference>
<dbReference type="GO" id="GO:0008899">
    <property type="term" value="F:homoserine O-succinyltransferase activity"/>
    <property type="evidence" value="ECO:0007669"/>
    <property type="project" value="UniProtKB-EC"/>
</dbReference>
<reference evidence="3" key="1">
    <citation type="journal article" date="2019" name="Int. J. Syst. Evol. Microbiol.">
        <title>The Global Catalogue of Microorganisms (GCM) 10K type strain sequencing project: providing services to taxonomists for standard genome sequencing and annotation.</title>
        <authorList>
            <consortium name="The Broad Institute Genomics Platform"/>
            <consortium name="The Broad Institute Genome Sequencing Center for Infectious Disease"/>
            <person name="Wu L."/>
            <person name="Ma J."/>
        </authorList>
    </citation>
    <scope>NUCLEOTIDE SEQUENCE [LARGE SCALE GENOMIC DNA]</scope>
    <source>
        <strain evidence="3">CGMCC-1.15741</strain>
    </source>
</reference>